<keyword evidence="3" id="KW-1185">Reference proteome</keyword>
<dbReference type="InterPro" id="IPR014790">
    <property type="entry name" value="MutL_C"/>
</dbReference>
<protein>
    <recommendedName>
        <fullName evidence="1">MutL C-terminal dimerisation domain-containing protein</fullName>
    </recommendedName>
</protein>
<dbReference type="GO" id="GO:0005524">
    <property type="term" value="F:ATP binding"/>
    <property type="evidence" value="ECO:0007669"/>
    <property type="project" value="InterPro"/>
</dbReference>
<dbReference type="SUPFAM" id="SSF118116">
    <property type="entry name" value="DNA mismatch repair protein MutL"/>
    <property type="match status" value="1"/>
</dbReference>
<dbReference type="InterPro" id="IPR037198">
    <property type="entry name" value="MutL_C_sf"/>
</dbReference>
<dbReference type="PANTHER" id="PTHR10073">
    <property type="entry name" value="DNA MISMATCH REPAIR PROTEIN MLH, PMS, MUTL"/>
    <property type="match status" value="1"/>
</dbReference>
<dbReference type="AlphaFoldDB" id="A0A7M7TAR8"/>
<dbReference type="SMART" id="SM00853">
    <property type="entry name" value="MutL_C"/>
    <property type="match status" value="1"/>
</dbReference>
<name>A0A7M7TAR8_NASVI</name>
<dbReference type="KEGG" id="nvi:116417658"/>
<dbReference type="Proteomes" id="UP000002358">
    <property type="component" value="Chromosome 5"/>
</dbReference>
<feature type="domain" description="MutL C-terminal dimerisation" evidence="1">
    <location>
        <begin position="206"/>
        <end position="375"/>
    </location>
</feature>
<dbReference type="Gene3D" id="3.30.1540.20">
    <property type="entry name" value="MutL, C-terminal domain, dimerisation subdomain"/>
    <property type="match status" value="1"/>
</dbReference>
<dbReference type="EnsemblMetazoa" id="XM_031931869">
    <property type="protein sequence ID" value="XP_031787729"/>
    <property type="gene ID" value="LOC116417658"/>
</dbReference>
<dbReference type="PANTHER" id="PTHR10073:SF47">
    <property type="entry name" value="DNA MISMATCH REPAIR PROTEIN MLH3"/>
    <property type="match status" value="1"/>
</dbReference>
<dbReference type="InterPro" id="IPR042121">
    <property type="entry name" value="MutL_C_regsub"/>
</dbReference>
<dbReference type="InterPro" id="IPR038973">
    <property type="entry name" value="MutL/Mlh/Pms-like"/>
</dbReference>
<dbReference type="GO" id="GO:0016887">
    <property type="term" value="F:ATP hydrolysis activity"/>
    <property type="evidence" value="ECO:0007669"/>
    <property type="project" value="InterPro"/>
</dbReference>
<dbReference type="Pfam" id="PF08676">
    <property type="entry name" value="MutL_C"/>
    <property type="match status" value="1"/>
</dbReference>
<reference evidence="2" key="1">
    <citation type="submission" date="2021-01" db="UniProtKB">
        <authorList>
            <consortium name="EnsemblMetazoa"/>
        </authorList>
    </citation>
    <scope>IDENTIFICATION</scope>
</reference>
<dbReference type="InterPro" id="IPR042120">
    <property type="entry name" value="MutL_C_dimsub"/>
</dbReference>
<dbReference type="GO" id="GO:0032300">
    <property type="term" value="C:mismatch repair complex"/>
    <property type="evidence" value="ECO:0007669"/>
    <property type="project" value="InterPro"/>
</dbReference>
<dbReference type="GO" id="GO:0006298">
    <property type="term" value="P:mismatch repair"/>
    <property type="evidence" value="ECO:0007669"/>
    <property type="project" value="InterPro"/>
</dbReference>
<proteinExistence type="predicted"/>
<dbReference type="SMR" id="A0A7M7TAR8"/>
<dbReference type="OrthoDB" id="429932at2759"/>
<evidence type="ECO:0000259" key="1">
    <source>
        <dbReference type="SMART" id="SM00853"/>
    </source>
</evidence>
<dbReference type="Gene3D" id="3.30.1370.100">
    <property type="entry name" value="MutL, C-terminal domain, regulatory subdomain"/>
    <property type="match status" value="1"/>
</dbReference>
<dbReference type="RefSeq" id="XP_031787729.1">
    <property type="nucleotide sequence ID" value="XM_031931869.1"/>
</dbReference>
<evidence type="ECO:0000313" key="3">
    <source>
        <dbReference type="Proteomes" id="UP000002358"/>
    </source>
</evidence>
<sequence>MMYNKNNKTCEAFSQSNDQVISQKELVESNLPSNDQVNISDSHIESPLSEWSNWSYKSESINKNNNNSNICSPFSEWSNWSYNPERININKSSNNKLSSSANQLNNLDNNFVNLSQMSIWSDWSYHPDTFNANKNDRDSHFLSVSMYKRLPYRHTRALNIANPALKTAIEQSTRDLKNVANFEVCDLKHKFEECKISKNTICSLEILRQVNKEFIAAITNDNGKKLLILIDQHAVHERIRYEWLIETYREKGSYKYFSVKLDRDLLISNINKNLLDVIAVNRKVLTRVGIHIKSIIGSTSCVVDAVPKCFVKKVRGYKNEYNLYRLMKNVKQLIIEVADGLSISQSVLPPVLPISINNVIASEACHEAIKFGDPLNVKECTLLLQTLQDTKAPTRCAHGRPTMIPLMDLSGIEKQKLATKVCILL</sequence>
<organism evidence="2 3">
    <name type="scientific">Nasonia vitripennis</name>
    <name type="common">Parasitic wasp</name>
    <dbReference type="NCBI Taxonomy" id="7425"/>
    <lineage>
        <taxon>Eukaryota</taxon>
        <taxon>Metazoa</taxon>
        <taxon>Ecdysozoa</taxon>
        <taxon>Arthropoda</taxon>
        <taxon>Hexapoda</taxon>
        <taxon>Insecta</taxon>
        <taxon>Pterygota</taxon>
        <taxon>Neoptera</taxon>
        <taxon>Endopterygota</taxon>
        <taxon>Hymenoptera</taxon>
        <taxon>Apocrita</taxon>
        <taxon>Proctotrupomorpha</taxon>
        <taxon>Chalcidoidea</taxon>
        <taxon>Pteromalidae</taxon>
        <taxon>Pteromalinae</taxon>
        <taxon>Nasonia</taxon>
    </lineage>
</organism>
<accession>A0A7M7TAR8</accession>
<dbReference type="InParanoid" id="A0A7M7TAR8"/>
<dbReference type="GeneID" id="116417658"/>
<evidence type="ECO:0000313" key="2">
    <source>
        <dbReference type="EnsemblMetazoa" id="XP_031787729"/>
    </source>
</evidence>
<dbReference type="GO" id="GO:0140664">
    <property type="term" value="F:ATP-dependent DNA damage sensor activity"/>
    <property type="evidence" value="ECO:0007669"/>
    <property type="project" value="InterPro"/>
</dbReference>